<gene>
    <name evidence="1" type="ORF">GUJ93_ZPchr0009g904</name>
</gene>
<sequence>MPPPHRLHATEAPRFARRSLCSLAEICRGTGGINVASDLCGGVLVEGSVAAATARCLSCRGQWRCLFNAIFCLRFRLLHSLICLHGLQRWTGCLLCSVCLKVSLRVIFYLRFRLLHRYTAL</sequence>
<evidence type="ECO:0000313" key="1">
    <source>
        <dbReference type="EMBL" id="KAG8050952.1"/>
    </source>
</evidence>
<dbReference type="EMBL" id="JAAALK010000289">
    <property type="protein sequence ID" value="KAG8050952.1"/>
    <property type="molecule type" value="Genomic_DNA"/>
</dbReference>
<organism evidence="1 2">
    <name type="scientific">Zizania palustris</name>
    <name type="common">Northern wild rice</name>
    <dbReference type="NCBI Taxonomy" id="103762"/>
    <lineage>
        <taxon>Eukaryota</taxon>
        <taxon>Viridiplantae</taxon>
        <taxon>Streptophyta</taxon>
        <taxon>Embryophyta</taxon>
        <taxon>Tracheophyta</taxon>
        <taxon>Spermatophyta</taxon>
        <taxon>Magnoliopsida</taxon>
        <taxon>Liliopsida</taxon>
        <taxon>Poales</taxon>
        <taxon>Poaceae</taxon>
        <taxon>BOP clade</taxon>
        <taxon>Oryzoideae</taxon>
        <taxon>Oryzeae</taxon>
        <taxon>Zizaniinae</taxon>
        <taxon>Zizania</taxon>
    </lineage>
</organism>
<reference evidence="1" key="2">
    <citation type="submission" date="2021-02" db="EMBL/GenBank/DDBJ databases">
        <authorList>
            <person name="Kimball J.A."/>
            <person name="Haas M.W."/>
            <person name="Macchietto M."/>
            <person name="Kono T."/>
            <person name="Duquette J."/>
            <person name="Shao M."/>
        </authorList>
    </citation>
    <scope>NUCLEOTIDE SEQUENCE</scope>
    <source>
        <tissue evidence="1">Fresh leaf tissue</tissue>
    </source>
</reference>
<proteinExistence type="predicted"/>
<keyword evidence="2" id="KW-1185">Reference proteome</keyword>
<name>A0A8J5RLN5_ZIZPA</name>
<dbReference type="Proteomes" id="UP000729402">
    <property type="component" value="Unassembled WGS sequence"/>
</dbReference>
<evidence type="ECO:0000313" key="2">
    <source>
        <dbReference type="Proteomes" id="UP000729402"/>
    </source>
</evidence>
<accession>A0A8J5RLN5</accession>
<dbReference type="AlphaFoldDB" id="A0A8J5RLN5"/>
<protein>
    <submittedName>
        <fullName evidence="1">Uncharacterized protein</fullName>
    </submittedName>
</protein>
<comment type="caution">
    <text evidence="1">The sequence shown here is derived from an EMBL/GenBank/DDBJ whole genome shotgun (WGS) entry which is preliminary data.</text>
</comment>
<reference evidence="1" key="1">
    <citation type="journal article" date="2021" name="bioRxiv">
        <title>Whole Genome Assembly and Annotation of Northern Wild Rice, Zizania palustris L., Supports a Whole Genome Duplication in the Zizania Genus.</title>
        <authorList>
            <person name="Haas M."/>
            <person name="Kono T."/>
            <person name="Macchietto M."/>
            <person name="Millas R."/>
            <person name="McGilp L."/>
            <person name="Shao M."/>
            <person name="Duquette J."/>
            <person name="Hirsch C.N."/>
            <person name="Kimball J."/>
        </authorList>
    </citation>
    <scope>NUCLEOTIDE SEQUENCE</scope>
    <source>
        <tissue evidence="1">Fresh leaf tissue</tissue>
    </source>
</reference>